<feature type="region of interest" description="SAM motif I" evidence="4">
    <location>
        <begin position="72"/>
        <end position="81"/>
    </location>
</feature>
<keyword evidence="7" id="KW-1185">Reference proteome</keyword>
<dbReference type="OrthoDB" id="9769602at2"/>
<keyword evidence="3 4" id="KW-0949">S-adenosyl-L-methionine</keyword>
<sequence>MTSNLIEQIQQFYDASSSLWEQAWGEHMHHGHYGQDGKQKKNRRQAQIDMIEELLQWGALNEKSNFWPPTSILDVGCGIGGSTLYLAEKFHATATGITLSPVQAQRAKERADVANLSQTTNFIVANALEMPFADESFDLVWSLESGEHMPNKQKFLQECHRVLKPGGTIIMATWCHRPVGSSYGQLTDDERRHLAEIYRVYALPYVISLPEYEAIAQNVGFQNICTADWSTAAAPFWNIVIESAFDPKVIMNLLFSGWTTIQAALSLELMSSGYERGLIKFGLVRGNK</sequence>
<dbReference type="AlphaFoldDB" id="A0A3N6NZW9"/>
<gene>
    <name evidence="6" type="ORF">D5R40_00660</name>
</gene>
<keyword evidence="1 4" id="KW-0489">Methyltransferase</keyword>
<accession>A0A3N6NZW9</accession>
<keyword evidence="2 4" id="KW-0808">Transferase</keyword>
<dbReference type="Proteomes" id="UP000269154">
    <property type="component" value="Unassembled WGS sequence"/>
</dbReference>
<evidence type="ECO:0000256" key="3">
    <source>
        <dbReference type="ARBA" id="ARBA00022691"/>
    </source>
</evidence>
<evidence type="ECO:0000259" key="5">
    <source>
        <dbReference type="Pfam" id="PF08241"/>
    </source>
</evidence>
<dbReference type="GO" id="GO:0032259">
    <property type="term" value="P:methylation"/>
    <property type="evidence" value="ECO:0007669"/>
    <property type="project" value="UniProtKB-UniRule"/>
</dbReference>
<comment type="caution">
    <text evidence="6">The sequence shown here is derived from an EMBL/GenBank/DDBJ whole genome shotgun (WGS) entry which is preliminary data.</text>
</comment>
<dbReference type="SUPFAM" id="SSF53335">
    <property type="entry name" value="S-adenosyl-L-methionine-dependent methyltransferases"/>
    <property type="match status" value="1"/>
</dbReference>
<evidence type="ECO:0000256" key="4">
    <source>
        <dbReference type="PROSITE-ProRule" id="PRU00914"/>
    </source>
</evidence>
<dbReference type="GO" id="GO:0008757">
    <property type="term" value="F:S-adenosylmethionine-dependent methyltransferase activity"/>
    <property type="evidence" value="ECO:0007669"/>
    <property type="project" value="InterPro"/>
</dbReference>
<comment type="similarity">
    <text evidence="4">Belongs to the class I-like SAM-binding methyltransferase superfamily. gTMT family.</text>
</comment>
<proteinExistence type="inferred from homology"/>
<dbReference type="Pfam" id="PF08241">
    <property type="entry name" value="Methyltransf_11"/>
    <property type="match status" value="1"/>
</dbReference>
<dbReference type="PANTHER" id="PTHR44068:SF11">
    <property type="entry name" value="GERANYL DIPHOSPHATE 2-C-METHYLTRANSFERASE"/>
    <property type="match status" value="1"/>
</dbReference>
<dbReference type="InterPro" id="IPR050447">
    <property type="entry name" value="Erg6_SMT_methyltransf"/>
</dbReference>
<feature type="domain" description="Methyltransferase type 11" evidence="5">
    <location>
        <begin position="73"/>
        <end position="171"/>
    </location>
</feature>
<dbReference type="EMBL" id="RCBY01000002">
    <property type="protein sequence ID" value="RQH57519.1"/>
    <property type="molecule type" value="Genomic_DNA"/>
</dbReference>
<dbReference type="InterPro" id="IPR025774">
    <property type="entry name" value="PiNMT-like"/>
</dbReference>
<evidence type="ECO:0000256" key="1">
    <source>
        <dbReference type="ARBA" id="ARBA00022603"/>
    </source>
</evidence>
<feature type="region of interest" description="SAM motif II" evidence="4">
    <location>
        <begin position="135"/>
        <end position="143"/>
    </location>
</feature>
<evidence type="ECO:0000256" key="2">
    <source>
        <dbReference type="ARBA" id="ARBA00022679"/>
    </source>
</evidence>
<dbReference type="InterPro" id="IPR013216">
    <property type="entry name" value="Methyltransf_11"/>
</dbReference>
<name>A0A3N6NZW9_9CYAN</name>
<dbReference type="Gene3D" id="3.40.50.150">
    <property type="entry name" value="Vaccinia Virus protein VP39"/>
    <property type="match status" value="1"/>
</dbReference>
<dbReference type="RefSeq" id="WP_124146188.1">
    <property type="nucleotide sequence ID" value="NZ_CAWOKI010000144.1"/>
</dbReference>
<feature type="region of interest" description="SAM motif III" evidence="4">
    <location>
        <begin position="162"/>
        <end position="171"/>
    </location>
</feature>
<evidence type="ECO:0000313" key="7">
    <source>
        <dbReference type="Proteomes" id="UP000269154"/>
    </source>
</evidence>
<dbReference type="PANTHER" id="PTHR44068">
    <property type="entry name" value="ZGC:194242"/>
    <property type="match status" value="1"/>
</dbReference>
<reference evidence="6 7" key="1">
    <citation type="journal article" date="2018" name="ACS Chem. Biol.">
        <title>Ketoreductase domain dysfunction expands chemodiversity: malyngamide biosynthesis in the cyanobacterium Okeania hirsuta.</title>
        <authorList>
            <person name="Moss N.A."/>
            <person name="Leao T."/>
            <person name="Rankin M."/>
            <person name="McCullough T.M."/>
            <person name="Qu P."/>
            <person name="Korobeynikov A."/>
            <person name="Smith J.L."/>
            <person name="Gerwick L."/>
            <person name="Gerwick W.H."/>
        </authorList>
    </citation>
    <scope>NUCLEOTIDE SEQUENCE [LARGE SCALE GENOMIC DNA]</scope>
    <source>
        <strain evidence="6 7">PAB10Feb10-1</strain>
    </source>
</reference>
<evidence type="ECO:0000313" key="6">
    <source>
        <dbReference type="EMBL" id="RQH57519.1"/>
    </source>
</evidence>
<protein>
    <submittedName>
        <fullName evidence="6">Methyltransferase domain-containing protein</fullName>
    </submittedName>
</protein>
<dbReference type="PROSITE" id="PS51581">
    <property type="entry name" value="SAM_GTMT"/>
    <property type="match status" value="1"/>
</dbReference>
<organism evidence="6 7">
    <name type="scientific">Okeania hirsuta</name>
    <dbReference type="NCBI Taxonomy" id="1458930"/>
    <lineage>
        <taxon>Bacteria</taxon>
        <taxon>Bacillati</taxon>
        <taxon>Cyanobacteriota</taxon>
        <taxon>Cyanophyceae</taxon>
        <taxon>Oscillatoriophycideae</taxon>
        <taxon>Oscillatoriales</taxon>
        <taxon>Microcoleaceae</taxon>
        <taxon>Okeania</taxon>
    </lineage>
</organism>
<dbReference type="InterPro" id="IPR029063">
    <property type="entry name" value="SAM-dependent_MTases_sf"/>
</dbReference>
<dbReference type="CDD" id="cd02440">
    <property type="entry name" value="AdoMet_MTases"/>
    <property type="match status" value="1"/>
</dbReference>